<evidence type="ECO:0000313" key="2">
    <source>
        <dbReference type="Proteomes" id="UP000427769"/>
    </source>
</evidence>
<dbReference type="RefSeq" id="WP_155303994.1">
    <property type="nucleotide sequence ID" value="NZ_AP021875.1"/>
</dbReference>
<name>A0A5K7Z2U9_9BACT</name>
<gene>
    <name evidence="1" type="ORF">DSCW_24520</name>
</gene>
<accession>A0A5K7Z2U9</accession>
<reference evidence="1 2" key="1">
    <citation type="submission" date="2019-11" db="EMBL/GenBank/DDBJ databases">
        <title>Comparative genomics of hydrocarbon-degrading Desulfosarcina strains.</title>
        <authorList>
            <person name="Watanabe M."/>
            <person name="Kojima H."/>
            <person name="Fukui M."/>
        </authorList>
    </citation>
    <scope>NUCLEOTIDE SEQUENCE [LARGE SCALE GENOMIC DNA]</scope>
    <source>
        <strain evidence="1 2">PP31</strain>
    </source>
</reference>
<dbReference type="KEGG" id="dwd:DSCW_24520"/>
<dbReference type="EMBL" id="AP021875">
    <property type="protein sequence ID" value="BBO75035.1"/>
    <property type="molecule type" value="Genomic_DNA"/>
</dbReference>
<protein>
    <submittedName>
        <fullName evidence="1">Uncharacterized protein</fullName>
    </submittedName>
</protein>
<proteinExistence type="predicted"/>
<evidence type="ECO:0000313" key="1">
    <source>
        <dbReference type="EMBL" id="BBO75035.1"/>
    </source>
</evidence>
<organism evidence="1 2">
    <name type="scientific">Desulfosarcina widdelii</name>
    <dbReference type="NCBI Taxonomy" id="947919"/>
    <lineage>
        <taxon>Bacteria</taxon>
        <taxon>Pseudomonadati</taxon>
        <taxon>Thermodesulfobacteriota</taxon>
        <taxon>Desulfobacteria</taxon>
        <taxon>Desulfobacterales</taxon>
        <taxon>Desulfosarcinaceae</taxon>
        <taxon>Desulfosarcina</taxon>
    </lineage>
</organism>
<keyword evidence="2" id="KW-1185">Reference proteome</keyword>
<dbReference type="OrthoDB" id="9927041at2"/>
<sequence length="60" mass="7368">MYIDREKEGAVAGRIVKERRSGIDRRMLTYDYYIPERRIPWDRRQGNQCQGEWHNRRKSA</sequence>
<dbReference type="Proteomes" id="UP000427769">
    <property type="component" value="Chromosome"/>
</dbReference>
<dbReference type="AlphaFoldDB" id="A0A5K7Z2U9"/>